<proteinExistence type="predicted"/>
<feature type="domain" description="GST N-terminal" evidence="1">
    <location>
        <begin position="37"/>
        <end position="119"/>
    </location>
</feature>
<dbReference type="GO" id="GO:0009507">
    <property type="term" value="C:chloroplast"/>
    <property type="evidence" value="ECO:0007669"/>
    <property type="project" value="TreeGrafter"/>
</dbReference>
<dbReference type="Proteomes" id="UP001431209">
    <property type="component" value="Unassembled WGS sequence"/>
</dbReference>
<accession>A0AAW2ZFK2</accession>
<dbReference type="EMBL" id="JAOPGA020001417">
    <property type="protein sequence ID" value="KAL0488230.1"/>
    <property type="molecule type" value="Genomic_DNA"/>
</dbReference>
<dbReference type="PANTHER" id="PTHR45288:SF1">
    <property type="entry name" value="THIOREDOXIN FAMILY PROTEIN"/>
    <property type="match status" value="1"/>
</dbReference>
<dbReference type="InterPro" id="IPR036249">
    <property type="entry name" value="Thioredoxin-like_sf"/>
</dbReference>
<dbReference type="SUPFAM" id="SSF52833">
    <property type="entry name" value="Thioredoxin-like"/>
    <property type="match status" value="2"/>
</dbReference>
<evidence type="ECO:0000313" key="3">
    <source>
        <dbReference type="Proteomes" id="UP001431209"/>
    </source>
</evidence>
<dbReference type="InterPro" id="IPR004045">
    <property type="entry name" value="Glutathione_S-Trfase_N"/>
</dbReference>
<comment type="caution">
    <text evidence="2">The sequence shown here is derived from an EMBL/GenBank/DDBJ whole genome shotgun (WGS) entry which is preliminary data.</text>
</comment>
<sequence>MYKRLFDKYATNMVSVVRSNSGGYLIPKVETFKKPDKLIEFFEKEACPFCRKVRETMSMLDIDALVKPCPRGGERFRKELIERGGKEMVPYLVDPNTNTVMYESEDIIRYLFNQYGEGEGNIPFPLNSGKYNTFNSRVATTLRIFPLYQGFIHEVSRHVEIPLVLYNYEANPECRRVREALSTFEIPYHMINVAPVKNVMSLIPILGVSENAVGLIKSPKRIKVEQEIPGFQVPYLKDPNNSKEFKGADDIIQHIEDVYHFK</sequence>
<dbReference type="AlphaFoldDB" id="A0AAW2ZFK2"/>
<name>A0AAW2ZFK2_9EUKA</name>
<organism evidence="2 3">
    <name type="scientific">Acrasis kona</name>
    <dbReference type="NCBI Taxonomy" id="1008807"/>
    <lineage>
        <taxon>Eukaryota</taxon>
        <taxon>Discoba</taxon>
        <taxon>Heterolobosea</taxon>
        <taxon>Tetramitia</taxon>
        <taxon>Eutetramitia</taxon>
        <taxon>Acrasidae</taxon>
        <taxon>Acrasis</taxon>
    </lineage>
</organism>
<evidence type="ECO:0000313" key="2">
    <source>
        <dbReference type="EMBL" id="KAL0488230.1"/>
    </source>
</evidence>
<dbReference type="PANTHER" id="PTHR45288">
    <property type="entry name" value="THIOREDOXIN FAMILY PROTEIN"/>
    <property type="match status" value="1"/>
</dbReference>
<dbReference type="Pfam" id="PF13417">
    <property type="entry name" value="GST_N_3"/>
    <property type="match status" value="1"/>
</dbReference>
<reference evidence="2 3" key="1">
    <citation type="submission" date="2024-03" db="EMBL/GenBank/DDBJ databases">
        <title>The Acrasis kona genome and developmental transcriptomes reveal deep origins of eukaryotic multicellular pathways.</title>
        <authorList>
            <person name="Sheikh S."/>
            <person name="Fu C.-J."/>
            <person name="Brown M.W."/>
            <person name="Baldauf S.L."/>
        </authorList>
    </citation>
    <scope>NUCLEOTIDE SEQUENCE [LARGE SCALE GENOMIC DNA]</scope>
    <source>
        <strain evidence="2 3">ATCC MYA-3509</strain>
    </source>
</reference>
<dbReference type="PROSITE" id="PS50404">
    <property type="entry name" value="GST_NTER"/>
    <property type="match status" value="2"/>
</dbReference>
<keyword evidence="3" id="KW-1185">Reference proteome</keyword>
<evidence type="ECO:0000259" key="1">
    <source>
        <dbReference type="PROSITE" id="PS50404"/>
    </source>
</evidence>
<dbReference type="PROSITE" id="PS51354">
    <property type="entry name" value="GLUTAREDOXIN_2"/>
    <property type="match status" value="1"/>
</dbReference>
<protein>
    <submittedName>
        <fullName evidence="2">Glutaredoxin</fullName>
    </submittedName>
</protein>
<gene>
    <name evidence="2" type="ORF">AKO1_015355</name>
</gene>
<dbReference type="Gene3D" id="3.40.30.10">
    <property type="entry name" value="Glutaredoxin"/>
    <property type="match status" value="2"/>
</dbReference>
<feature type="domain" description="GST N-terminal" evidence="1">
    <location>
        <begin position="161"/>
        <end position="262"/>
    </location>
</feature>